<evidence type="ECO:0000313" key="1">
    <source>
        <dbReference type="EMBL" id="CAH0997919.1"/>
    </source>
</evidence>
<dbReference type="EMBL" id="CAKLPY010000008">
    <property type="protein sequence ID" value="CAH0997919.1"/>
    <property type="molecule type" value="Genomic_DNA"/>
</dbReference>
<dbReference type="RefSeq" id="WP_238808730.1">
    <property type="nucleotide sequence ID" value="NZ_CAKLPY010000008.1"/>
</dbReference>
<gene>
    <name evidence="1" type="ORF">EMA8858_04054</name>
</gene>
<sequence length="247" mass="28433">MIKHLEVEELAFLKPEIYYNLTRFGSVLDGGYVLPYNSVVEADFLLSGGVSLNSDFENALTIINSNLQVILVDGRISIIKFFILRPFYKLLKNMDFFPFVQSYYFFKIYKKSTFIKKYIGSSFSIKEMLASLNNVEAAKTGILKLDIEGSEYDILDDIVAHKEKFNAIIMEFHYIKDKLILLKEFTSNLNFKIVNVSVNEVGVDENSFPHILEITFLNPTYNFNSADFVGQNRNNIQGRDLFLLDFA</sequence>
<keyword evidence="2" id="KW-1185">Reference proteome</keyword>
<accession>A0ABM9AV38</accession>
<evidence type="ECO:0000313" key="2">
    <source>
        <dbReference type="Proteomes" id="UP000837932"/>
    </source>
</evidence>
<comment type="caution">
    <text evidence="1">The sequence shown here is derived from an EMBL/GenBank/DDBJ whole genome shotgun (WGS) entry which is preliminary data.</text>
</comment>
<name>A0ABM9AV38_9BACT</name>
<dbReference type="Proteomes" id="UP000837932">
    <property type="component" value="Unassembled WGS sequence"/>
</dbReference>
<reference evidence="1" key="1">
    <citation type="submission" date="2021-12" db="EMBL/GenBank/DDBJ databases">
        <authorList>
            <person name="Rodrigo-Torres L."/>
            <person name="Arahal R. D."/>
            <person name="Lucena T."/>
        </authorList>
    </citation>
    <scope>NUCLEOTIDE SEQUENCE</scope>
    <source>
        <strain evidence="1">CECT 8858</strain>
    </source>
</reference>
<organism evidence="1 2">
    <name type="scientific">Emticicia aquatica</name>
    <dbReference type="NCBI Taxonomy" id="1681835"/>
    <lineage>
        <taxon>Bacteria</taxon>
        <taxon>Pseudomonadati</taxon>
        <taxon>Bacteroidota</taxon>
        <taxon>Cytophagia</taxon>
        <taxon>Cytophagales</taxon>
        <taxon>Leadbetterellaceae</taxon>
        <taxon>Emticicia</taxon>
    </lineage>
</organism>
<proteinExistence type="predicted"/>
<protein>
    <recommendedName>
        <fullName evidence="3">FkbM family methyltransferase</fullName>
    </recommendedName>
</protein>
<evidence type="ECO:0008006" key="3">
    <source>
        <dbReference type="Google" id="ProtNLM"/>
    </source>
</evidence>